<evidence type="ECO:0000256" key="5">
    <source>
        <dbReference type="ARBA" id="ARBA00022801"/>
    </source>
</evidence>
<name>A0ABS1QVY5_9GAMM</name>
<keyword evidence="6" id="KW-0862">Zinc</keyword>
<reference evidence="11" key="1">
    <citation type="submission" date="2021-01" db="EMBL/GenBank/DDBJ databases">
        <title>Genome public.</title>
        <authorList>
            <person name="Liu C."/>
            <person name="Sun Q."/>
        </authorList>
    </citation>
    <scope>NUCLEOTIDE SEQUENCE [LARGE SCALE GENOMIC DNA]</scope>
    <source>
        <strain evidence="11">CGMCC 1.18722</strain>
    </source>
</reference>
<accession>A0ABS1QVY5</accession>
<dbReference type="RefSeq" id="WP_202086234.1">
    <property type="nucleotide sequence ID" value="NZ_JAERTZ010000025.1"/>
</dbReference>
<keyword evidence="11" id="KW-1185">Reference proteome</keyword>
<evidence type="ECO:0000256" key="1">
    <source>
        <dbReference type="ARBA" id="ARBA00001947"/>
    </source>
</evidence>
<evidence type="ECO:0000256" key="6">
    <source>
        <dbReference type="ARBA" id="ARBA00022833"/>
    </source>
</evidence>
<dbReference type="EMBL" id="JAERTZ010000025">
    <property type="protein sequence ID" value="MBL1378273.1"/>
    <property type="molecule type" value="Genomic_DNA"/>
</dbReference>
<dbReference type="SUPFAM" id="SSF53187">
    <property type="entry name" value="Zn-dependent exopeptidases"/>
    <property type="match status" value="1"/>
</dbReference>
<gene>
    <name evidence="10" type="ORF">JKV55_13215</name>
</gene>
<dbReference type="Gene3D" id="3.40.630.10">
    <property type="entry name" value="Zn peptidases"/>
    <property type="match status" value="1"/>
</dbReference>
<evidence type="ECO:0000313" key="11">
    <source>
        <dbReference type="Proteomes" id="UP000638570"/>
    </source>
</evidence>
<evidence type="ECO:0000256" key="8">
    <source>
        <dbReference type="PROSITE-ProRule" id="PRU01379"/>
    </source>
</evidence>
<evidence type="ECO:0000313" key="10">
    <source>
        <dbReference type="EMBL" id="MBL1378273.1"/>
    </source>
</evidence>
<sequence length="342" mass="38806">MPAPSPFLLPELDQLAELARRAGAQAQLETLAWLPYAGQQLPLQLLRLGTRAAEAPALGLFGGVHGIERIGSAVVLAYLHSLVASLRWSGLTHSLLERVSLVFMPVVNPVGMLRGTRANVHGVDLMRNSPVEASEKVPWPLGGQRLSRRLPWYRGSALEPEAAALCQAVERHLIGRPFALALDCHSGYGHRDRLWFPFAGSKAAPPRLAETMALRELFLSTYPNHNYYDIEPQWLHYMTHGDLWDHLTLQHRDSPGTFLSFTLEMGSWLWVRKNPLQLLRLTGLFNPVKPHRHQRVLRRHLVLIDFLARAVESHALWLPDAPQRDRLRQEARRLWFDGEQRP</sequence>
<proteinExistence type="inferred from homology"/>
<evidence type="ECO:0000256" key="4">
    <source>
        <dbReference type="ARBA" id="ARBA00022723"/>
    </source>
</evidence>
<dbReference type="PROSITE" id="PS52035">
    <property type="entry name" value="PEPTIDASE_M14"/>
    <property type="match status" value="1"/>
</dbReference>
<comment type="similarity">
    <text evidence="2 8">Belongs to the peptidase M14 family.</text>
</comment>
<keyword evidence="4" id="KW-0479">Metal-binding</keyword>
<keyword evidence="3" id="KW-0645">Protease</keyword>
<keyword evidence="7" id="KW-0482">Metalloprotease</keyword>
<evidence type="ECO:0000256" key="3">
    <source>
        <dbReference type="ARBA" id="ARBA00022670"/>
    </source>
</evidence>
<organism evidence="10 11">
    <name type="scientific">Zobellella iuensis</name>
    <dbReference type="NCBI Taxonomy" id="2803811"/>
    <lineage>
        <taxon>Bacteria</taxon>
        <taxon>Pseudomonadati</taxon>
        <taxon>Pseudomonadota</taxon>
        <taxon>Gammaproteobacteria</taxon>
        <taxon>Aeromonadales</taxon>
        <taxon>Aeromonadaceae</taxon>
        <taxon>Zobellella</taxon>
    </lineage>
</organism>
<dbReference type="PROSITE" id="PS00132">
    <property type="entry name" value="CARBOXYPEPT_ZN_1"/>
    <property type="match status" value="1"/>
</dbReference>
<dbReference type="InterPro" id="IPR057246">
    <property type="entry name" value="CARBOXYPEPT_ZN_1"/>
</dbReference>
<protein>
    <submittedName>
        <fullName evidence="10">DUF2817 domain-containing protein</fullName>
    </submittedName>
</protein>
<dbReference type="Proteomes" id="UP000638570">
    <property type="component" value="Unassembled WGS sequence"/>
</dbReference>
<comment type="cofactor">
    <cofactor evidence="1">
        <name>Zn(2+)</name>
        <dbReference type="ChEBI" id="CHEBI:29105"/>
    </cofactor>
</comment>
<dbReference type="InterPro" id="IPR000834">
    <property type="entry name" value="Peptidase_M14"/>
</dbReference>
<feature type="domain" description="Peptidase M14" evidence="9">
    <location>
        <begin position="5"/>
        <end position="342"/>
    </location>
</feature>
<evidence type="ECO:0000256" key="7">
    <source>
        <dbReference type="ARBA" id="ARBA00023049"/>
    </source>
</evidence>
<comment type="caution">
    <text evidence="10">The sequence shown here is derived from an EMBL/GenBank/DDBJ whole genome shotgun (WGS) entry which is preliminary data.</text>
</comment>
<keyword evidence="5" id="KW-0378">Hydrolase</keyword>
<comment type="caution">
    <text evidence="8">Lacks conserved residue(s) required for the propagation of feature annotation.</text>
</comment>
<evidence type="ECO:0000256" key="2">
    <source>
        <dbReference type="ARBA" id="ARBA00005988"/>
    </source>
</evidence>
<evidence type="ECO:0000259" key="9">
    <source>
        <dbReference type="PROSITE" id="PS52035"/>
    </source>
</evidence>
<dbReference type="PANTHER" id="PTHR11705">
    <property type="entry name" value="PROTEASE FAMILY M14 CARBOXYPEPTIDASE A,B"/>
    <property type="match status" value="1"/>
</dbReference>
<dbReference type="PANTHER" id="PTHR11705:SF143">
    <property type="entry name" value="SLL0236 PROTEIN"/>
    <property type="match status" value="1"/>
</dbReference>
<dbReference type="Pfam" id="PF00246">
    <property type="entry name" value="Peptidase_M14"/>
    <property type="match status" value="1"/>
</dbReference>